<gene>
    <name evidence="1" type="ORF">D0Y50_06490</name>
</gene>
<dbReference type="EMBL" id="CP031769">
    <property type="protein sequence ID" value="AXR06053.1"/>
    <property type="molecule type" value="Genomic_DNA"/>
</dbReference>
<evidence type="ECO:0000313" key="1">
    <source>
        <dbReference type="EMBL" id="AXR06053.1"/>
    </source>
</evidence>
<reference evidence="1 2" key="1">
    <citation type="submission" date="2018-08" db="EMBL/GenBank/DDBJ databases">
        <title>Salinimonas sediminis sp. nov., a piezophilic bacterium isolated from a deep-sea sediment sample from the New Britain Trench.</title>
        <authorList>
            <person name="Cao J."/>
        </authorList>
    </citation>
    <scope>NUCLEOTIDE SEQUENCE [LARGE SCALE GENOMIC DNA]</scope>
    <source>
        <strain evidence="1 2">N102</strain>
    </source>
</reference>
<keyword evidence="2" id="KW-1185">Reference proteome</keyword>
<accession>A0A346NKJ6</accession>
<dbReference type="Gene3D" id="2.40.160.10">
    <property type="entry name" value="Porin"/>
    <property type="match status" value="1"/>
</dbReference>
<dbReference type="SUPFAM" id="SSF56935">
    <property type="entry name" value="Porins"/>
    <property type="match status" value="1"/>
</dbReference>
<dbReference type="Proteomes" id="UP000262073">
    <property type="component" value="Chromosome"/>
</dbReference>
<dbReference type="Pfam" id="PF07396">
    <property type="entry name" value="Porin_O_P"/>
    <property type="match status" value="1"/>
</dbReference>
<dbReference type="OrthoDB" id="5442696at2"/>
<evidence type="ECO:0000313" key="2">
    <source>
        <dbReference type="Proteomes" id="UP000262073"/>
    </source>
</evidence>
<dbReference type="InterPro" id="IPR023614">
    <property type="entry name" value="Porin_dom_sf"/>
</dbReference>
<proteinExistence type="predicted"/>
<organism evidence="1 2">
    <name type="scientific">Salinimonas sediminis</name>
    <dbReference type="NCBI Taxonomy" id="2303538"/>
    <lineage>
        <taxon>Bacteria</taxon>
        <taxon>Pseudomonadati</taxon>
        <taxon>Pseudomonadota</taxon>
        <taxon>Gammaproteobacteria</taxon>
        <taxon>Alteromonadales</taxon>
        <taxon>Alteromonadaceae</taxon>
        <taxon>Alteromonas/Salinimonas group</taxon>
        <taxon>Salinimonas</taxon>
    </lineage>
</organism>
<name>A0A346NKJ6_9ALTE</name>
<dbReference type="InterPro" id="IPR010870">
    <property type="entry name" value="Porin_O/P"/>
</dbReference>
<protein>
    <submittedName>
        <fullName evidence="1">Porin</fullName>
    </submittedName>
</protein>
<dbReference type="AlphaFoldDB" id="A0A346NKJ6"/>
<sequence>MPLPESVLINLRQCQRAAVFIACITAPIAITTRFAQAAEAHSLTPTGTGFSIGDDSSIASATINTRAQIRYTSQYVDDPRETDDFFADSDSKLNINRARLKIEGHIYQPWIRYFSQFELADGYFIDYGLAIEKYAQLNVKIGQWKMEYSRERSVSSGEQQLIDRSIINRMFTIDRHNAISVYGRLNPDTLADVNYWVGIGAGTGRGNSLSSPGKPLYFARVQWNPLGGGVDFTTADLATHTTPALSIGYAHAWNEGQYSRFSSSGGGQLGLWKEVQEAIDATPLPHPLTKINQYNVDMALMYKGFSAQAEYHEKEVSAQNQNDLSLDGYYIQAGYLLNSVWQWWPKPLEVVGRYATYTSQQAEEDRKNEEHSVGLNWYFAGHNNKLSVDFTRFDLHALNTEQFSDNRFRVQWDFTF</sequence>
<dbReference type="KEGG" id="salm:D0Y50_06490"/>